<accession>A0A2P5DQ06</accession>
<feature type="coiled-coil region" evidence="1">
    <location>
        <begin position="427"/>
        <end position="588"/>
    </location>
</feature>
<keyword evidence="1" id="KW-0175">Coiled coil</keyword>
<evidence type="ECO:0000313" key="5">
    <source>
        <dbReference type="Proteomes" id="UP000237105"/>
    </source>
</evidence>
<feature type="compositionally biased region" description="Basic and acidic residues" evidence="2">
    <location>
        <begin position="230"/>
        <end position="242"/>
    </location>
</feature>
<dbReference type="PANTHER" id="PTHR47491">
    <property type="entry name" value="CAP-GLY DOMAIN LINKER"/>
    <property type="match status" value="1"/>
</dbReference>
<protein>
    <submittedName>
        <fullName evidence="4">CAP-gly domain linker</fullName>
    </submittedName>
</protein>
<dbReference type="InterPro" id="IPR056070">
    <property type="entry name" value="DUF7653"/>
</dbReference>
<keyword evidence="5" id="KW-1185">Reference proteome</keyword>
<feature type="coiled-coil region" evidence="1">
    <location>
        <begin position="807"/>
        <end position="939"/>
    </location>
</feature>
<feature type="domain" description="DUF7653" evidence="3">
    <location>
        <begin position="637"/>
        <end position="767"/>
    </location>
</feature>
<feature type="compositionally biased region" description="Low complexity" evidence="2">
    <location>
        <begin position="98"/>
        <end position="117"/>
    </location>
</feature>
<feature type="region of interest" description="Disordered" evidence="2">
    <location>
        <begin position="8"/>
        <end position="27"/>
    </location>
</feature>
<feature type="region of interest" description="Disordered" evidence="2">
    <location>
        <begin position="33"/>
        <end position="242"/>
    </location>
</feature>
<gene>
    <name evidence="4" type="ORF">PanWU01x14_043350</name>
</gene>
<proteinExistence type="predicted"/>
<organism evidence="4 5">
    <name type="scientific">Parasponia andersonii</name>
    <name type="common">Sponia andersonii</name>
    <dbReference type="NCBI Taxonomy" id="3476"/>
    <lineage>
        <taxon>Eukaryota</taxon>
        <taxon>Viridiplantae</taxon>
        <taxon>Streptophyta</taxon>
        <taxon>Embryophyta</taxon>
        <taxon>Tracheophyta</taxon>
        <taxon>Spermatophyta</taxon>
        <taxon>Magnoliopsida</taxon>
        <taxon>eudicotyledons</taxon>
        <taxon>Gunneridae</taxon>
        <taxon>Pentapetalae</taxon>
        <taxon>rosids</taxon>
        <taxon>fabids</taxon>
        <taxon>Rosales</taxon>
        <taxon>Cannabaceae</taxon>
        <taxon>Parasponia</taxon>
    </lineage>
</organism>
<dbReference type="STRING" id="3476.A0A2P5DQ06"/>
<dbReference type="OrthoDB" id="1938127at2759"/>
<comment type="caution">
    <text evidence="4">The sequence shown here is derived from an EMBL/GenBank/DDBJ whole genome shotgun (WGS) entry which is preliminary data.</text>
</comment>
<dbReference type="AlphaFoldDB" id="A0A2P5DQ06"/>
<reference evidence="5" key="1">
    <citation type="submission" date="2016-06" db="EMBL/GenBank/DDBJ databases">
        <title>Parallel loss of symbiosis genes in relatives of nitrogen-fixing non-legume Parasponia.</title>
        <authorList>
            <person name="Van Velzen R."/>
            <person name="Holmer R."/>
            <person name="Bu F."/>
            <person name="Rutten L."/>
            <person name="Van Zeijl A."/>
            <person name="Liu W."/>
            <person name="Santuari L."/>
            <person name="Cao Q."/>
            <person name="Sharma T."/>
            <person name="Shen D."/>
            <person name="Roswanjaya Y."/>
            <person name="Wardhani T."/>
            <person name="Kalhor M.S."/>
            <person name="Jansen J."/>
            <person name="Van den Hoogen J."/>
            <person name="Gungor B."/>
            <person name="Hartog M."/>
            <person name="Hontelez J."/>
            <person name="Verver J."/>
            <person name="Yang W.-C."/>
            <person name="Schijlen E."/>
            <person name="Repin R."/>
            <person name="Schilthuizen M."/>
            <person name="Schranz E."/>
            <person name="Heidstra R."/>
            <person name="Miyata K."/>
            <person name="Fedorova E."/>
            <person name="Kohlen W."/>
            <person name="Bisseling T."/>
            <person name="Smit S."/>
            <person name="Geurts R."/>
        </authorList>
    </citation>
    <scope>NUCLEOTIDE SEQUENCE [LARGE SCALE GENOMIC DNA]</scope>
    <source>
        <strain evidence="5">cv. WU1-14</strain>
    </source>
</reference>
<dbReference type="Proteomes" id="UP000237105">
    <property type="component" value="Unassembled WGS sequence"/>
</dbReference>
<dbReference type="PANTHER" id="PTHR47491:SF5">
    <property type="entry name" value="CAP-GLY DOMAIN LINKER"/>
    <property type="match status" value="1"/>
</dbReference>
<feature type="compositionally biased region" description="Polar residues" evidence="2">
    <location>
        <begin position="189"/>
        <end position="207"/>
    </location>
</feature>
<feature type="compositionally biased region" description="Low complexity" evidence="2">
    <location>
        <begin position="73"/>
        <end position="86"/>
    </location>
</feature>
<evidence type="ECO:0000256" key="2">
    <source>
        <dbReference type="SAM" id="MobiDB-lite"/>
    </source>
</evidence>
<evidence type="ECO:0000259" key="3">
    <source>
        <dbReference type="Pfam" id="PF24670"/>
    </source>
</evidence>
<evidence type="ECO:0000313" key="4">
    <source>
        <dbReference type="EMBL" id="PON75368.1"/>
    </source>
</evidence>
<feature type="compositionally biased region" description="Polar residues" evidence="2">
    <location>
        <begin position="43"/>
        <end position="52"/>
    </location>
</feature>
<sequence length="966" mass="110415">MKKFFFFRSSASGNGNNKEFPPSANDEEIYWENPSERGRDSHTSYMAESSFRSPKGLFSKSRKQVSDIQSSNSPALRRSRSMSSAAFLGVEPGQIDFSSPRNQSRSPSTSSVRSGVPHQQSGHSFRSHTPPPQRQKIKRPEVPAFQNTNGTCRPDSAGSFKTHHDSSGSSSTSSSNVSSKVLDRYIDGEQQQEQSRPENNSQGNFAGSGNGSCWRPPRVQYASPSSPTDSIKDKARGHSFREAKSSRLRFSSRDWAEYGFGHESPRRLAKNVIERLSQSRVVQKTNQKELDYDMPVTIEDIYGGSLNRSFDSNSDVVPQRSYLLDESYETNKKCHGEDYPFLQKKVSGDYCEGFNYKENEEEMDVHLRRRSKEAEERVLLLSEELEQESFLQDSGFDVPSLIQTIRNLTEERVSLALEVSSLLHSQIAQQASAKEELRLAKKDLESQTRRLEKEKNELQSALEREIDRRSNEWSGKLEKYQLEEQRLRERVRELAEQNVSLQREVSSFNERDAENRSKISYFEQQFKDLTERVEDMKEENQDLQKNLSEFQENYRAAEENRICVQSNLESKEKECRELHKSVARLLRTCGEQEKTIDGLREAFGEELGKNQPLEKFDKHVAKMQMEQMRLTGVELGLRRELETLRLEVDSLRHENMNLLTRLKGNGRDGDALTVRLDKEMWTRICCLQNQGLSMLNENSQLCSKLLEFIKGTAAQCSETNQGSEVIKHGLDGHFVVESEMKVQGLRRGIENLTRSLQTISVLLHEKSNIAASMCQPKSMDANGSMQSNSQTPEDVMKYELKAETLLTSLLREKLYSKEQEVEQLQAELATAVRGTDILQSEVQNAMDDLSFVTHKLKDLELQMLKKDENLNRLQADLQDSTKELTVIRGILPKISAERDLMWDEVKQYSEKNMLLNSEVNVLKKKLDALDEEILLKEGQITILKDTLGKKPFDLLASPDSTEFCIQ</sequence>
<feature type="coiled-coil region" evidence="1">
    <location>
        <begin position="634"/>
        <end position="661"/>
    </location>
</feature>
<dbReference type="EMBL" id="JXTB01000024">
    <property type="protein sequence ID" value="PON75368.1"/>
    <property type="molecule type" value="Genomic_DNA"/>
</dbReference>
<dbReference type="Pfam" id="PF24670">
    <property type="entry name" value="DUF7653"/>
    <property type="match status" value="1"/>
</dbReference>
<feature type="compositionally biased region" description="Low complexity" evidence="2">
    <location>
        <begin position="167"/>
        <end position="179"/>
    </location>
</feature>
<evidence type="ECO:0000256" key="1">
    <source>
        <dbReference type="SAM" id="Coils"/>
    </source>
</evidence>
<name>A0A2P5DQ06_PARAD</name>